<keyword evidence="12" id="KW-1185">Reference proteome</keyword>
<accession>A0A917YMT4</accession>
<dbReference type="Proteomes" id="UP000598196">
    <property type="component" value="Unassembled WGS sequence"/>
</dbReference>
<evidence type="ECO:0000256" key="5">
    <source>
        <dbReference type="ARBA" id="ARBA00022500"/>
    </source>
</evidence>
<organism evidence="11 12">
    <name type="scientific">Gemmobacter aquaticus</name>
    <dbReference type="NCBI Taxonomy" id="490185"/>
    <lineage>
        <taxon>Bacteria</taxon>
        <taxon>Pseudomonadati</taxon>
        <taxon>Pseudomonadota</taxon>
        <taxon>Alphaproteobacteria</taxon>
        <taxon>Rhodobacterales</taxon>
        <taxon>Paracoccaceae</taxon>
        <taxon>Gemmobacter</taxon>
    </lineage>
</organism>
<evidence type="ECO:0000256" key="7">
    <source>
        <dbReference type="ARBA" id="ARBA00022779"/>
    </source>
</evidence>
<name>A0A917YMT4_9RHOB</name>
<keyword evidence="6" id="KW-0812">Transmembrane</keyword>
<dbReference type="GO" id="GO:0006935">
    <property type="term" value="P:chemotaxis"/>
    <property type="evidence" value="ECO:0007669"/>
    <property type="project" value="UniProtKB-KW"/>
</dbReference>
<keyword evidence="5 10" id="KW-0145">Chemotaxis</keyword>
<dbReference type="GO" id="GO:0005886">
    <property type="term" value="C:plasma membrane"/>
    <property type="evidence" value="ECO:0007669"/>
    <property type="project" value="UniProtKB-SubCell"/>
</dbReference>
<evidence type="ECO:0000256" key="2">
    <source>
        <dbReference type="ARBA" id="ARBA00004162"/>
    </source>
</evidence>
<gene>
    <name evidence="11" type="ORF">GCM10010991_23600</name>
</gene>
<dbReference type="OrthoDB" id="7864548at2"/>
<comment type="similarity">
    <text evidence="3 10">Belongs to the FliL family.</text>
</comment>
<keyword evidence="8" id="KW-1133">Transmembrane helix</keyword>
<evidence type="ECO:0000256" key="3">
    <source>
        <dbReference type="ARBA" id="ARBA00008281"/>
    </source>
</evidence>
<dbReference type="Pfam" id="PF03748">
    <property type="entry name" value="FliL"/>
    <property type="match status" value="1"/>
</dbReference>
<evidence type="ECO:0000256" key="10">
    <source>
        <dbReference type="RuleBase" id="RU364125"/>
    </source>
</evidence>
<proteinExistence type="inferred from homology"/>
<keyword evidence="11" id="KW-0966">Cell projection</keyword>
<keyword evidence="11" id="KW-0282">Flagellum</keyword>
<dbReference type="InterPro" id="IPR005503">
    <property type="entry name" value="FliL"/>
</dbReference>
<keyword evidence="9 10" id="KW-0472">Membrane</keyword>
<evidence type="ECO:0000256" key="1">
    <source>
        <dbReference type="ARBA" id="ARBA00002254"/>
    </source>
</evidence>
<evidence type="ECO:0000256" key="6">
    <source>
        <dbReference type="ARBA" id="ARBA00022692"/>
    </source>
</evidence>
<dbReference type="RefSeq" id="WP_146287064.1">
    <property type="nucleotide sequence ID" value="NZ_BMLP01000004.1"/>
</dbReference>
<comment type="caution">
    <text evidence="11">The sequence shown here is derived from an EMBL/GenBank/DDBJ whole genome shotgun (WGS) entry which is preliminary data.</text>
</comment>
<keyword evidence="10" id="KW-0997">Cell inner membrane</keyword>
<keyword evidence="4" id="KW-1003">Cell membrane</keyword>
<dbReference type="EMBL" id="BMLP01000004">
    <property type="protein sequence ID" value="GGO33765.1"/>
    <property type="molecule type" value="Genomic_DNA"/>
</dbReference>
<evidence type="ECO:0000313" key="11">
    <source>
        <dbReference type="EMBL" id="GGO33765.1"/>
    </source>
</evidence>
<protein>
    <recommendedName>
        <fullName evidence="10">Flagellar protein FliL</fullName>
    </recommendedName>
</protein>
<dbReference type="GO" id="GO:0071973">
    <property type="term" value="P:bacterial-type flagellum-dependent cell motility"/>
    <property type="evidence" value="ECO:0007669"/>
    <property type="project" value="InterPro"/>
</dbReference>
<dbReference type="AlphaFoldDB" id="A0A917YMT4"/>
<dbReference type="GO" id="GO:0009425">
    <property type="term" value="C:bacterial-type flagellum basal body"/>
    <property type="evidence" value="ECO:0007669"/>
    <property type="project" value="InterPro"/>
</dbReference>
<comment type="subcellular location">
    <subcellularLocation>
        <location evidence="10">Cell inner membrane</location>
    </subcellularLocation>
    <subcellularLocation>
        <location evidence="2">Cell membrane</location>
        <topology evidence="2">Single-pass membrane protein</topology>
    </subcellularLocation>
</comment>
<keyword evidence="7 10" id="KW-0283">Flagellar rotation</keyword>
<evidence type="ECO:0000256" key="9">
    <source>
        <dbReference type="ARBA" id="ARBA00023136"/>
    </source>
</evidence>
<sequence>MKRVFLFLAIILISAGAGIGAGLRFRPAPHPEEIEAPAEASDHAGASTPEALEYVRMTNQFVIPLVEKGRIRSLVVMSLSLEVQQGQEEAVHAKEPKLRDSFLQILFDHANSGAFDGTFTEGNILDRLRENLLAEGNQILPGIVSDVLITDIGRQDS</sequence>
<evidence type="ECO:0000313" key="12">
    <source>
        <dbReference type="Proteomes" id="UP000598196"/>
    </source>
</evidence>
<reference evidence="11 12" key="1">
    <citation type="journal article" date="2014" name="Int. J. Syst. Evol. Microbiol.">
        <title>Complete genome sequence of Corynebacterium casei LMG S-19264T (=DSM 44701T), isolated from a smear-ripened cheese.</title>
        <authorList>
            <consortium name="US DOE Joint Genome Institute (JGI-PGF)"/>
            <person name="Walter F."/>
            <person name="Albersmeier A."/>
            <person name="Kalinowski J."/>
            <person name="Ruckert C."/>
        </authorList>
    </citation>
    <scope>NUCLEOTIDE SEQUENCE [LARGE SCALE GENOMIC DNA]</scope>
    <source>
        <strain evidence="11 12">CGMCC 1.7029</strain>
    </source>
</reference>
<keyword evidence="11" id="KW-0969">Cilium</keyword>
<comment type="function">
    <text evidence="1 10">Controls the rotational direction of flagella during chemotaxis.</text>
</comment>
<evidence type="ECO:0000256" key="4">
    <source>
        <dbReference type="ARBA" id="ARBA00022475"/>
    </source>
</evidence>
<evidence type="ECO:0000256" key="8">
    <source>
        <dbReference type="ARBA" id="ARBA00022989"/>
    </source>
</evidence>